<dbReference type="Proteomes" id="UP000694423">
    <property type="component" value="Unplaced"/>
</dbReference>
<dbReference type="PANTHER" id="PTHR13947">
    <property type="entry name" value="GNAT FAMILY N-ACETYLTRANSFERASE"/>
    <property type="match status" value="1"/>
</dbReference>
<evidence type="ECO:0000313" key="2">
    <source>
        <dbReference type="Ensembl" id="ENSDNVP00000011998.1"/>
    </source>
</evidence>
<dbReference type="InterPro" id="IPR016181">
    <property type="entry name" value="Acyl_CoA_acyltransferase"/>
</dbReference>
<reference evidence="2" key="2">
    <citation type="submission" date="2025-09" db="UniProtKB">
        <authorList>
            <consortium name="Ensembl"/>
        </authorList>
    </citation>
    <scope>IDENTIFICATION</scope>
</reference>
<dbReference type="AlphaFoldDB" id="A0A8C4JQU9"/>
<sequence>SDATRLTTVVLIAAMPPGLPRQCHQAHHSGATKLITVVPPGSLQWCHQADLGSVLGFARARGYGAVVLETSVVQVAAQRLYEGQGFRKVGAFSPSLLGRLLYFQVFRYRCELPAAPGAPPAPPGRPAAPPSPAQ</sequence>
<dbReference type="SUPFAM" id="SSF55729">
    <property type="entry name" value="Acyl-CoA N-acyltransferases (Nat)"/>
    <property type="match status" value="1"/>
</dbReference>
<protein>
    <recommendedName>
        <fullName evidence="4">N-acetyltransferase domain-containing protein</fullName>
    </recommendedName>
</protein>
<keyword evidence="3" id="KW-1185">Reference proteome</keyword>
<dbReference type="Gene3D" id="3.40.630.30">
    <property type="match status" value="1"/>
</dbReference>
<reference evidence="2" key="1">
    <citation type="submission" date="2025-08" db="UniProtKB">
        <authorList>
            <consortium name="Ensembl"/>
        </authorList>
    </citation>
    <scope>IDENTIFICATION</scope>
</reference>
<evidence type="ECO:0000313" key="3">
    <source>
        <dbReference type="Proteomes" id="UP000694423"/>
    </source>
</evidence>
<dbReference type="GO" id="GO:0008080">
    <property type="term" value="F:N-acetyltransferase activity"/>
    <property type="evidence" value="ECO:0007669"/>
    <property type="project" value="InterPro"/>
</dbReference>
<proteinExistence type="predicted"/>
<name>A0A8C4JQU9_DRONO</name>
<dbReference type="InterPro" id="IPR050769">
    <property type="entry name" value="NAT_camello-type"/>
</dbReference>
<evidence type="ECO:0000256" key="1">
    <source>
        <dbReference type="ARBA" id="ARBA00022679"/>
    </source>
</evidence>
<dbReference type="PANTHER" id="PTHR13947:SF58">
    <property type="entry name" value="8B (PUTATIVE,_PSEUDO-RELATED"/>
    <property type="match status" value="1"/>
</dbReference>
<organism evidence="2 3">
    <name type="scientific">Dromaius novaehollandiae</name>
    <name type="common">Emu</name>
    <dbReference type="NCBI Taxonomy" id="8790"/>
    <lineage>
        <taxon>Eukaryota</taxon>
        <taxon>Metazoa</taxon>
        <taxon>Chordata</taxon>
        <taxon>Craniata</taxon>
        <taxon>Vertebrata</taxon>
        <taxon>Euteleostomi</taxon>
        <taxon>Archelosauria</taxon>
        <taxon>Archosauria</taxon>
        <taxon>Dinosauria</taxon>
        <taxon>Saurischia</taxon>
        <taxon>Theropoda</taxon>
        <taxon>Coelurosauria</taxon>
        <taxon>Aves</taxon>
        <taxon>Palaeognathae</taxon>
        <taxon>Casuariiformes</taxon>
        <taxon>Dromaiidae</taxon>
        <taxon>Dromaius</taxon>
    </lineage>
</organism>
<keyword evidence="1" id="KW-0808">Transferase</keyword>
<dbReference type="Ensembl" id="ENSDNVT00000014469.1">
    <property type="protein sequence ID" value="ENSDNVP00000011998.1"/>
    <property type="gene ID" value="ENSDNVG00000008469.1"/>
</dbReference>
<evidence type="ECO:0008006" key="4">
    <source>
        <dbReference type="Google" id="ProtNLM"/>
    </source>
</evidence>
<accession>A0A8C4JQU9</accession>